<dbReference type="GO" id="GO:0000930">
    <property type="term" value="C:gamma-tubulin complex"/>
    <property type="evidence" value="ECO:0007669"/>
    <property type="project" value="TreeGrafter"/>
</dbReference>
<dbReference type="AlphaFoldDB" id="A0A3S3MWH0"/>
<keyword evidence="2 5" id="KW-0963">Cytoplasm</keyword>
<dbReference type="Proteomes" id="UP000283530">
    <property type="component" value="Unassembled WGS sequence"/>
</dbReference>
<dbReference type="Gene3D" id="1.20.120.1900">
    <property type="entry name" value="Gamma-tubulin complex, C-terminal domain"/>
    <property type="match status" value="1"/>
</dbReference>
<comment type="subcellular location">
    <subcellularLocation>
        <location evidence="5">Cytoplasm</location>
        <location evidence="5">Cytoskeleton</location>
        <location evidence="5">Microtubule organizing center</location>
    </subcellularLocation>
</comment>
<name>A0A3S3MWH0_9MAGN</name>
<comment type="caution">
    <text evidence="7">The sequence shown here is derived from an EMBL/GenBank/DDBJ whole genome shotgun (WGS) entry which is preliminary data.</text>
</comment>
<keyword evidence="8" id="KW-1185">Reference proteome</keyword>
<dbReference type="GO" id="GO:0000278">
    <property type="term" value="P:mitotic cell cycle"/>
    <property type="evidence" value="ECO:0007669"/>
    <property type="project" value="TreeGrafter"/>
</dbReference>
<dbReference type="InterPro" id="IPR042241">
    <property type="entry name" value="GCP_C_sf"/>
</dbReference>
<dbReference type="GO" id="GO:0043015">
    <property type="term" value="F:gamma-tubulin binding"/>
    <property type="evidence" value="ECO:0007669"/>
    <property type="project" value="InterPro"/>
</dbReference>
<dbReference type="GO" id="GO:0051321">
    <property type="term" value="P:meiotic cell cycle"/>
    <property type="evidence" value="ECO:0007669"/>
    <property type="project" value="TreeGrafter"/>
</dbReference>
<protein>
    <recommendedName>
        <fullName evidence="5">Gamma-tubulin complex component</fullName>
    </recommendedName>
</protein>
<dbReference type="PANTHER" id="PTHR19302">
    <property type="entry name" value="GAMMA TUBULIN COMPLEX PROTEIN"/>
    <property type="match status" value="1"/>
</dbReference>
<evidence type="ECO:0000256" key="3">
    <source>
        <dbReference type="ARBA" id="ARBA00022701"/>
    </source>
</evidence>
<dbReference type="InterPro" id="IPR007259">
    <property type="entry name" value="GCP"/>
</dbReference>
<evidence type="ECO:0000256" key="4">
    <source>
        <dbReference type="ARBA" id="ARBA00023212"/>
    </source>
</evidence>
<accession>A0A3S3MWH0</accession>
<comment type="similarity">
    <text evidence="1 5">Belongs to the TUBGCP family.</text>
</comment>
<reference evidence="7 8" key="1">
    <citation type="journal article" date="2019" name="Nat. Plants">
        <title>Stout camphor tree genome fills gaps in understanding of flowering plant genome evolution.</title>
        <authorList>
            <person name="Chaw S.M."/>
            <person name="Liu Y.C."/>
            <person name="Wu Y.W."/>
            <person name="Wang H.Y."/>
            <person name="Lin C.I."/>
            <person name="Wu C.S."/>
            <person name="Ke H.M."/>
            <person name="Chang L.Y."/>
            <person name="Hsu C.Y."/>
            <person name="Yang H.T."/>
            <person name="Sudianto E."/>
            <person name="Hsu M.H."/>
            <person name="Wu K.P."/>
            <person name="Wang L.N."/>
            <person name="Leebens-Mack J.H."/>
            <person name="Tsai I.J."/>
        </authorList>
    </citation>
    <scope>NUCLEOTIDE SEQUENCE [LARGE SCALE GENOMIC DNA]</scope>
    <source>
        <strain evidence="8">cv. Chaw 1501</strain>
        <tissue evidence="7">Young leaves</tissue>
    </source>
</reference>
<keyword evidence="4 5" id="KW-0206">Cytoskeleton</keyword>
<dbReference type="Pfam" id="PF04130">
    <property type="entry name" value="GCP_C_terminal"/>
    <property type="match status" value="1"/>
</dbReference>
<keyword evidence="3 5" id="KW-0493">Microtubule</keyword>
<dbReference type="InterPro" id="IPR040457">
    <property type="entry name" value="GCP_C"/>
</dbReference>
<dbReference type="PANTHER" id="PTHR19302:SF13">
    <property type="entry name" value="GAMMA-TUBULIN COMPLEX COMPONENT 2"/>
    <property type="match status" value="1"/>
</dbReference>
<evidence type="ECO:0000259" key="6">
    <source>
        <dbReference type="Pfam" id="PF04130"/>
    </source>
</evidence>
<dbReference type="GO" id="GO:0007020">
    <property type="term" value="P:microtubule nucleation"/>
    <property type="evidence" value="ECO:0007669"/>
    <property type="project" value="InterPro"/>
</dbReference>
<dbReference type="STRING" id="337451.A0A3S3MWH0"/>
<proteinExistence type="inferred from homology"/>
<dbReference type="GO" id="GO:0051011">
    <property type="term" value="F:microtubule minus-end binding"/>
    <property type="evidence" value="ECO:0007669"/>
    <property type="project" value="TreeGrafter"/>
</dbReference>
<dbReference type="GO" id="GO:0051225">
    <property type="term" value="P:spindle assembly"/>
    <property type="evidence" value="ECO:0007669"/>
    <property type="project" value="TreeGrafter"/>
</dbReference>
<evidence type="ECO:0000256" key="2">
    <source>
        <dbReference type="ARBA" id="ARBA00022490"/>
    </source>
</evidence>
<dbReference type="GO" id="GO:0031122">
    <property type="term" value="P:cytoplasmic microtubule organization"/>
    <property type="evidence" value="ECO:0007669"/>
    <property type="project" value="TreeGrafter"/>
</dbReference>
<dbReference type="EMBL" id="QPKB01000004">
    <property type="protein sequence ID" value="RWR83793.1"/>
    <property type="molecule type" value="Genomic_DNA"/>
</dbReference>
<evidence type="ECO:0000256" key="1">
    <source>
        <dbReference type="ARBA" id="ARBA00010337"/>
    </source>
</evidence>
<evidence type="ECO:0000313" key="8">
    <source>
        <dbReference type="Proteomes" id="UP000283530"/>
    </source>
</evidence>
<comment type="function">
    <text evidence="5">Component of the gamma-tubulin ring complex (gTuRC) which mediates microtubule nucleation.</text>
</comment>
<feature type="domain" description="Gamma tubulin complex component C-terminal" evidence="6">
    <location>
        <begin position="42"/>
        <end position="104"/>
    </location>
</feature>
<evidence type="ECO:0000256" key="5">
    <source>
        <dbReference type="RuleBase" id="RU363050"/>
    </source>
</evidence>
<dbReference type="GO" id="GO:0005874">
    <property type="term" value="C:microtubule"/>
    <property type="evidence" value="ECO:0007669"/>
    <property type="project" value="UniProtKB-KW"/>
</dbReference>
<gene>
    <name evidence="7" type="ORF">CKAN_01256500</name>
</gene>
<organism evidence="7 8">
    <name type="scientific">Cinnamomum micranthum f. kanehirae</name>
    <dbReference type="NCBI Taxonomy" id="337451"/>
    <lineage>
        <taxon>Eukaryota</taxon>
        <taxon>Viridiplantae</taxon>
        <taxon>Streptophyta</taxon>
        <taxon>Embryophyta</taxon>
        <taxon>Tracheophyta</taxon>
        <taxon>Spermatophyta</taxon>
        <taxon>Magnoliopsida</taxon>
        <taxon>Magnoliidae</taxon>
        <taxon>Laurales</taxon>
        <taxon>Lauraceae</taxon>
        <taxon>Cinnamomum</taxon>
    </lineage>
</organism>
<evidence type="ECO:0000313" key="7">
    <source>
        <dbReference type="EMBL" id="RWR83793.1"/>
    </source>
</evidence>
<sequence length="134" mass="14678">MDSASRLPFQLLDGTSNAHFSLNDSTRWSLQNPIGSYPTSVQGDFLVHFMDIAQDELVKSPDDISVEKLQSLLELAQRTTAAAADPCHEKLKCCVTNTAIAESVMNFEKEFDAELQSLGPILSTSSQAEPYLTP</sequence>
<dbReference type="OrthoDB" id="1741404at2759"/>
<dbReference type="GO" id="GO:0000922">
    <property type="term" value="C:spindle pole"/>
    <property type="evidence" value="ECO:0007669"/>
    <property type="project" value="InterPro"/>
</dbReference>